<name>A0A9D9DP19_9BACT</name>
<dbReference type="Proteomes" id="UP000823632">
    <property type="component" value="Unassembled WGS sequence"/>
</dbReference>
<sequence>MYFFIESNPETRSYYSTMYQKADASGEKVEHKIKRGDNLWNLAKSQLNKKNATNQEISDMMYRIARLNNMETLESANNIKIGDIIYLPAAAGTKKSEKPHTAPKTETANLPPEEQVKRTSAEIKKILFPYGEDISYTQQSLLKSRNKKNIPDDLYAKHGKAGMNYWNEVLKNPDEDLRIEKGYGLGSKATALHITQKEGGNPYGKTVAHLYVQTDKNGKIKEVAFNSAGIAINGIRFDYVLDSKGNLQKPDDFGIREIKLEQLPKEQYSEFLGLLQGYIDRELK</sequence>
<gene>
    <name evidence="3" type="ORF">IAC76_04755</name>
</gene>
<comment type="caution">
    <text evidence="3">The sequence shown here is derived from an EMBL/GenBank/DDBJ whole genome shotgun (WGS) entry which is preliminary data.</text>
</comment>
<dbReference type="AlphaFoldDB" id="A0A9D9DP19"/>
<dbReference type="Gene3D" id="3.10.350.10">
    <property type="entry name" value="LysM domain"/>
    <property type="match status" value="1"/>
</dbReference>
<feature type="domain" description="LysM" evidence="2">
    <location>
        <begin position="29"/>
        <end position="87"/>
    </location>
</feature>
<accession>A0A9D9DP19</accession>
<reference evidence="3" key="2">
    <citation type="journal article" date="2021" name="PeerJ">
        <title>Extensive microbial diversity within the chicken gut microbiome revealed by metagenomics and culture.</title>
        <authorList>
            <person name="Gilroy R."/>
            <person name="Ravi A."/>
            <person name="Getino M."/>
            <person name="Pursley I."/>
            <person name="Horton D.L."/>
            <person name="Alikhan N.F."/>
            <person name="Baker D."/>
            <person name="Gharbi K."/>
            <person name="Hall N."/>
            <person name="Watson M."/>
            <person name="Adriaenssens E.M."/>
            <person name="Foster-Nyarko E."/>
            <person name="Jarju S."/>
            <person name="Secka A."/>
            <person name="Antonio M."/>
            <person name="Oren A."/>
            <person name="Chaudhuri R.R."/>
            <person name="La Ragione R."/>
            <person name="Hildebrand F."/>
            <person name="Pallen M.J."/>
        </authorList>
    </citation>
    <scope>NUCLEOTIDE SEQUENCE</scope>
    <source>
        <strain evidence="3">10192</strain>
    </source>
</reference>
<reference evidence="3" key="1">
    <citation type="submission" date="2020-10" db="EMBL/GenBank/DDBJ databases">
        <authorList>
            <person name="Gilroy R."/>
        </authorList>
    </citation>
    <scope>NUCLEOTIDE SEQUENCE</scope>
    <source>
        <strain evidence="3">10192</strain>
    </source>
</reference>
<evidence type="ECO:0000259" key="2">
    <source>
        <dbReference type="PROSITE" id="PS51782"/>
    </source>
</evidence>
<dbReference type="InterPro" id="IPR018392">
    <property type="entry name" value="LysM"/>
</dbReference>
<organism evidence="3 4">
    <name type="scientific">Candidatus Scatousia excrementipullorum</name>
    <dbReference type="NCBI Taxonomy" id="2840936"/>
    <lineage>
        <taxon>Bacteria</taxon>
        <taxon>Candidatus Scatousia</taxon>
    </lineage>
</organism>
<feature type="region of interest" description="Disordered" evidence="1">
    <location>
        <begin position="93"/>
        <end position="116"/>
    </location>
</feature>
<evidence type="ECO:0000313" key="3">
    <source>
        <dbReference type="EMBL" id="MBO8430677.1"/>
    </source>
</evidence>
<dbReference type="PROSITE" id="PS51782">
    <property type="entry name" value="LYSM"/>
    <property type="match status" value="1"/>
</dbReference>
<dbReference type="EMBL" id="JADIND010000099">
    <property type="protein sequence ID" value="MBO8430677.1"/>
    <property type="molecule type" value="Genomic_DNA"/>
</dbReference>
<proteinExistence type="predicted"/>
<dbReference type="InterPro" id="IPR036779">
    <property type="entry name" value="LysM_dom_sf"/>
</dbReference>
<protein>
    <submittedName>
        <fullName evidence="3">LysM peptidoglycan-binding domain-containing protein</fullName>
    </submittedName>
</protein>
<evidence type="ECO:0000256" key="1">
    <source>
        <dbReference type="SAM" id="MobiDB-lite"/>
    </source>
</evidence>
<evidence type="ECO:0000313" key="4">
    <source>
        <dbReference type="Proteomes" id="UP000823632"/>
    </source>
</evidence>